<feature type="transmembrane region" description="Helical" evidence="3">
    <location>
        <begin position="764"/>
        <end position="784"/>
    </location>
</feature>
<feature type="transmembrane region" description="Helical" evidence="3">
    <location>
        <begin position="601"/>
        <end position="626"/>
    </location>
</feature>
<feature type="transmembrane region" description="Helical" evidence="3">
    <location>
        <begin position="685"/>
        <end position="704"/>
    </location>
</feature>
<feature type="region of interest" description="Disordered" evidence="2">
    <location>
        <begin position="44"/>
        <end position="75"/>
    </location>
</feature>
<keyword evidence="1" id="KW-0175">Coiled coil</keyword>
<evidence type="ECO:0000313" key="5">
    <source>
        <dbReference type="Proteomes" id="UP001249851"/>
    </source>
</evidence>
<sequence>MEASRAPAKPVVRMCSSRNLFSNFADIGDTVTLFVEFGNNFRPNPRQNQEHSLRGATAGREWPDRRGEEQSQYEPKGQFCTSFRAKAKILLTDEVLENPSGLVKFVIPFCNRNGDYLELLWNDLIDHNQDVRTEMRLRSSSRLSDTTYGSMGRQRRSLRETSGQIDEFDAGSSQASAEVITVTDKEQIHLLQRPPAKRYWPDSWEMKFWRHSCCDSLLRSKNCFARFWATFFVAPLTNPLIVTMMMAFFTQWRFDDECYTLANTKVLIPNGAAVFAAVLFLWYFIWGLVQGAYLMGNSLNNSIPCDECWSYTNWTAHIQYFSVFKLVDWYPKIPPRVNQTAHWMSCGDMLKKYGYSKMFVLLIAQGIFGTVDELFASARLLPLLILRICYTLGYQPKQWEVLQILVDKSLQYAKLKKQLKEMEETLTEDHHKLLKDPLQLKEISDDWLEHYVVLRHYVAKYELQVHAYGPFRTNEQNDKAEDDNRRMERDFPKSKHRTFRKFLNEVRFHLWMMEDEMMERRALFAKAFTFYDFSFQAAYKGSSNKGSYFIPPIASPPKRTSPITMSGSSEADIKSEEISNSTFSSSSSTTPFLVPSNTNRWLILLLVVISLLFIWGVALLPAIFYANQLPAPEESSWNKSVMPPPGPPCNHPLIWNEKKKMCEPKCVWIQFSKAEDLALLVVDNFSISVSLLSFVVILATWIRIKQLRVFPHIIPLYIQGLSAFICLLIAVGNGMGKEKAFCTSKFYEEALANPTMFCKVQGILTHYCFSALSLWFLVYAINLVQTTSYEVMNMRVCFPSGSLTGFFTTTFITELAQGIGCTCLLYVVYKLYLLRGVTTVIGEQAELRKKKMFRVVKQLVFLMIAYAVIMALTYTPICALQQHAKLLEHYIKKYFGCLMFFPPEKCPKTYQKYTFSLTFIVSYLTSALFAMSTVFFLALNKQSRKLWLFWWTKMKRACSCSEPERSSNRASKETNRA</sequence>
<accession>A0AAD9VDJ9</accession>
<dbReference type="Gene3D" id="1.20.1070.10">
    <property type="entry name" value="Rhodopsin 7-helix transmembrane proteins"/>
    <property type="match status" value="1"/>
</dbReference>
<reference evidence="4" key="1">
    <citation type="journal article" date="2023" name="G3 (Bethesda)">
        <title>Whole genome assembly and annotation of the endangered Caribbean coral Acropora cervicornis.</title>
        <authorList>
            <person name="Selwyn J.D."/>
            <person name="Vollmer S.V."/>
        </authorList>
    </citation>
    <scope>NUCLEOTIDE SEQUENCE</scope>
    <source>
        <strain evidence="4">K2</strain>
    </source>
</reference>
<gene>
    <name evidence="4" type="ORF">P5673_004249</name>
</gene>
<evidence type="ECO:0000256" key="2">
    <source>
        <dbReference type="SAM" id="MobiDB-lite"/>
    </source>
</evidence>
<keyword evidence="3" id="KW-0812">Transmembrane</keyword>
<protein>
    <submittedName>
        <fullName evidence="4">Uncharacterized protein</fullName>
    </submittedName>
</protein>
<evidence type="ECO:0000256" key="3">
    <source>
        <dbReference type="SAM" id="Phobius"/>
    </source>
</evidence>
<feature type="transmembrane region" description="Helical" evidence="3">
    <location>
        <begin position="917"/>
        <end position="939"/>
    </location>
</feature>
<feature type="transmembrane region" description="Helical" evidence="3">
    <location>
        <begin position="716"/>
        <end position="736"/>
    </location>
</feature>
<keyword evidence="5" id="KW-1185">Reference proteome</keyword>
<feature type="transmembrane region" description="Helical" evidence="3">
    <location>
        <begin position="227"/>
        <end position="248"/>
    </location>
</feature>
<reference evidence="4" key="2">
    <citation type="journal article" date="2023" name="Science">
        <title>Genomic signatures of disease resistance in endangered staghorn corals.</title>
        <authorList>
            <person name="Vollmer S.V."/>
            <person name="Selwyn J.D."/>
            <person name="Despard B.A."/>
            <person name="Roesel C.L."/>
        </authorList>
    </citation>
    <scope>NUCLEOTIDE SEQUENCE</scope>
    <source>
        <strain evidence="4">K2</strain>
    </source>
</reference>
<comment type="caution">
    <text evidence="4">The sequence shown here is derived from an EMBL/GenBank/DDBJ whole genome shotgun (WGS) entry which is preliminary data.</text>
</comment>
<dbReference type="Proteomes" id="UP001249851">
    <property type="component" value="Unassembled WGS sequence"/>
</dbReference>
<feature type="transmembrane region" description="Helical" evidence="3">
    <location>
        <begin position="859"/>
        <end position="877"/>
    </location>
</feature>
<name>A0AAD9VDJ9_ACRCE</name>
<keyword evidence="3" id="KW-1133">Transmembrane helix</keyword>
<evidence type="ECO:0000313" key="4">
    <source>
        <dbReference type="EMBL" id="KAK2570571.1"/>
    </source>
</evidence>
<feature type="transmembrane region" description="Helical" evidence="3">
    <location>
        <begin position="268"/>
        <end position="289"/>
    </location>
</feature>
<feature type="region of interest" description="Disordered" evidence="2">
    <location>
        <begin position="144"/>
        <end position="171"/>
    </location>
</feature>
<organism evidence="4 5">
    <name type="scientific">Acropora cervicornis</name>
    <name type="common">Staghorn coral</name>
    <dbReference type="NCBI Taxonomy" id="6130"/>
    <lineage>
        <taxon>Eukaryota</taxon>
        <taxon>Metazoa</taxon>
        <taxon>Cnidaria</taxon>
        <taxon>Anthozoa</taxon>
        <taxon>Hexacorallia</taxon>
        <taxon>Scleractinia</taxon>
        <taxon>Astrocoeniina</taxon>
        <taxon>Acroporidae</taxon>
        <taxon>Acropora</taxon>
    </lineage>
</organism>
<dbReference type="AlphaFoldDB" id="A0AAD9VDJ9"/>
<proteinExistence type="predicted"/>
<evidence type="ECO:0000256" key="1">
    <source>
        <dbReference type="SAM" id="Coils"/>
    </source>
</evidence>
<dbReference type="EMBL" id="JARQWQ010000007">
    <property type="protein sequence ID" value="KAK2570571.1"/>
    <property type="molecule type" value="Genomic_DNA"/>
</dbReference>
<feature type="coiled-coil region" evidence="1">
    <location>
        <begin position="405"/>
        <end position="432"/>
    </location>
</feature>
<keyword evidence="3" id="KW-0472">Membrane</keyword>